<dbReference type="EMBL" id="CP012523">
    <property type="protein sequence ID" value="ALC40304.1"/>
    <property type="molecule type" value="Genomic_DNA"/>
</dbReference>
<dbReference type="STRING" id="30019.A0A0M4E3C5"/>
<proteinExistence type="predicted"/>
<feature type="region of interest" description="Disordered" evidence="1">
    <location>
        <begin position="135"/>
        <end position="159"/>
    </location>
</feature>
<feature type="region of interest" description="Disordered" evidence="1">
    <location>
        <begin position="81"/>
        <end position="117"/>
    </location>
</feature>
<sequence length="218" mass="24715">MFRCLFMRKNILLPRFLYSSYVARANMFTGSMFQSKQRNVFPDNFSVTDINVFELAKDDVEFQRNFLTTLPMLDKEISASMQSNADAPVPNAVPEPQSNSVVEPATPSSSSNDNCILDRNGLPVIPIEIDGWKNLTEDDDEDDPTVQKPSSIEIGDDDYKKEHLLVVPESREGQVEYKGIKVKLPETASKDVGTYRFRRDAEDMESVGDDMRLAKFDK</sequence>
<name>A0A0M4E3C5_DROBS</name>
<reference evidence="2 3" key="1">
    <citation type="submission" date="2015-08" db="EMBL/GenBank/DDBJ databases">
        <title>Ancestral chromatin configuration constrains chromatin evolution on differentiating sex chromosomes in Drosophila.</title>
        <authorList>
            <person name="Zhou Q."/>
            <person name="Bachtrog D."/>
        </authorList>
    </citation>
    <scope>NUCLEOTIDE SEQUENCE [LARGE SCALE GENOMIC DNA]</scope>
    <source>
        <tissue evidence="2">Whole larvae</tissue>
    </source>
</reference>
<evidence type="ECO:0000256" key="1">
    <source>
        <dbReference type="SAM" id="MobiDB-lite"/>
    </source>
</evidence>
<accession>A0A0M4E3C5</accession>
<keyword evidence="3" id="KW-1185">Reference proteome</keyword>
<organism evidence="2 3">
    <name type="scientific">Drosophila busckii</name>
    <name type="common">Fruit fly</name>
    <dbReference type="NCBI Taxonomy" id="30019"/>
    <lineage>
        <taxon>Eukaryota</taxon>
        <taxon>Metazoa</taxon>
        <taxon>Ecdysozoa</taxon>
        <taxon>Arthropoda</taxon>
        <taxon>Hexapoda</taxon>
        <taxon>Insecta</taxon>
        <taxon>Pterygota</taxon>
        <taxon>Neoptera</taxon>
        <taxon>Endopterygota</taxon>
        <taxon>Diptera</taxon>
        <taxon>Brachycera</taxon>
        <taxon>Muscomorpha</taxon>
        <taxon>Ephydroidea</taxon>
        <taxon>Drosophilidae</taxon>
        <taxon>Drosophila</taxon>
    </lineage>
</organism>
<dbReference type="Proteomes" id="UP000494163">
    <property type="component" value="Chromosome 2L"/>
</dbReference>
<evidence type="ECO:0000313" key="2">
    <source>
        <dbReference type="EMBL" id="ALC40304.1"/>
    </source>
</evidence>
<protein>
    <submittedName>
        <fullName evidence="2">CG17470</fullName>
    </submittedName>
</protein>
<feature type="compositionally biased region" description="Polar residues" evidence="1">
    <location>
        <begin position="96"/>
        <end position="114"/>
    </location>
</feature>
<dbReference type="OMA" id="NQDVGTY"/>
<dbReference type="AlphaFoldDB" id="A0A0M4E3C5"/>
<dbReference type="OrthoDB" id="7883488at2759"/>
<evidence type="ECO:0000313" key="3">
    <source>
        <dbReference type="Proteomes" id="UP000494163"/>
    </source>
</evidence>
<gene>
    <name evidence="2" type="ORF">Dbus_chr2Lg2389</name>
</gene>